<sequence>MKPLLPLFTLLLGACAGGTHAPSTLQIDDADAWQAICKDGARVRAISDVGICDAHRGVAMWMNKPRAARMAEEAAK</sequence>
<dbReference type="PROSITE" id="PS51257">
    <property type="entry name" value="PROKAR_LIPOPROTEIN"/>
    <property type="match status" value="1"/>
</dbReference>
<dbReference type="AlphaFoldDB" id="A0A2M8HB66"/>
<dbReference type="EMBL" id="PGCP01000010">
    <property type="protein sequence ID" value="PJC93789.1"/>
    <property type="molecule type" value="Genomic_DNA"/>
</dbReference>
<evidence type="ECO:0000256" key="1">
    <source>
        <dbReference type="SAM" id="SignalP"/>
    </source>
</evidence>
<proteinExistence type="predicted"/>
<dbReference type="OrthoDB" id="5593066at2"/>
<evidence type="ECO:0000313" key="2">
    <source>
        <dbReference type="EMBL" id="PJC93789.1"/>
    </source>
</evidence>
<dbReference type="Proteomes" id="UP000232060">
    <property type="component" value="Unassembled WGS sequence"/>
</dbReference>
<dbReference type="RefSeq" id="WP_100859343.1">
    <property type="nucleotide sequence ID" value="NZ_PGCP01000010.1"/>
</dbReference>
<evidence type="ECO:0008006" key="4">
    <source>
        <dbReference type="Google" id="ProtNLM"/>
    </source>
</evidence>
<feature type="chain" id="PRO_5014617761" description="DUF333 domain-containing protein" evidence="1">
    <location>
        <begin position="22"/>
        <end position="76"/>
    </location>
</feature>
<keyword evidence="3" id="KW-1185">Reference proteome</keyword>
<reference evidence="2 3" key="1">
    <citation type="submission" date="2017-11" db="EMBL/GenBank/DDBJ databases">
        <title>Draft genome sequence of environmental isolate Aeromonas lusitania sp. nov. MDC 2473.</title>
        <authorList>
            <person name="Colston S.M."/>
            <person name="Navarro A."/>
            <person name="Martinez-Murcia A.J."/>
            <person name="Graf J."/>
        </authorList>
    </citation>
    <scope>NUCLEOTIDE SEQUENCE [LARGE SCALE GENOMIC DNA]</scope>
    <source>
        <strain evidence="2 3">MDC 2473</strain>
    </source>
</reference>
<comment type="caution">
    <text evidence="2">The sequence shown here is derived from an EMBL/GenBank/DDBJ whole genome shotgun (WGS) entry which is preliminary data.</text>
</comment>
<accession>A0A2M8HB66</accession>
<protein>
    <recommendedName>
        <fullName evidence="4">DUF333 domain-containing protein</fullName>
    </recommendedName>
</protein>
<keyword evidence="1" id="KW-0732">Signal</keyword>
<gene>
    <name evidence="2" type="ORF">CUC44_07445</name>
</gene>
<organism evidence="2 3">
    <name type="scientific">Aeromonas lusitana</name>
    <dbReference type="NCBI Taxonomy" id="931529"/>
    <lineage>
        <taxon>Bacteria</taxon>
        <taxon>Pseudomonadati</taxon>
        <taxon>Pseudomonadota</taxon>
        <taxon>Gammaproteobacteria</taxon>
        <taxon>Aeromonadales</taxon>
        <taxon>Aeromonadaceae</taxon>
        <taxon>Aeromonas</taxon>
    </lineage>
</organism>
<name>A0A2M8HB66_9GAMM</name>
<evidence type="ECO:0000313" key="3">
    <source>
        <dbReference type="Proteomes" id="UP000232060"/>
    </source>
</evidence>
<feature type="signal peptide" evidence="1">
    <location>
        <begin position="1"/>
        <end position="21"/>
    </location>
</feature>